<evidence type="ECO:0000313" key="3">
    <source>
        <dbReference type="EMBL" id="CAK0890830.1"/>
    </source>
</evidence>
<evidence type="ECO:0000256" key="2">
    <source>
        <dbReference type="SAM" id="Phobius"/>
    </source>
</evidence>
<reference evidence="3" key="1">
    <citation type="submission" date="2023-10" db="EMBL/GenBank/DDBJ databases">
        <authorList>
            <person name="Chen Y."/>
            <person name="Shah S."/>
            <person name="Dougan E. K."/>
            <person name="Thang M."/>
            <person name="Chan C."/>
        </authorList>
    </citation>
    <scope>NUCLEOTIDE SEQUENCE [LARGE SCALE GENOMIC DNA]</scope>
</reference>
<comment type="caution">
    <text evidence="3">The sequence shown here is derived from an EMBL/GenBank/DDBJ whole genome shotgun (WGS) entry which is preliminary data.</text>
</comment>
<evidence type="ECO:0008006" key="5">
    <source>
        <dbReference type="Google" id="ProtNLM"/>
    </source>
</evidence>
<dbReference type="Gene3D" id="3.30.420.10">
    <property type="entry name" value="Ribonuclease H-like superfamily/Ribonuclease H"/>
    <property type="match status" value="1"/>
</dbReference>
<gene>
    <name evidence="3" type="ORF">PCOR1329_LOCUS70932</name>
</gene>
<organism evidence="3 4">
    <name type="scientific">Prorocentrum cordatum</name>
    <dbReference type="NCBI Taxonomy" id="2364126"/>
    <lineage>
        <taxon>Eukaryota</taxon>
        <taxon>Sar</taxon>
        <taxon>Alveolata</taxon>
        <taxon>Dinophyceae</taxon>
        <taxon>Prorocentrales</taxon>
        <taxon>Prorocentraceae</taxon>
        <taxon>Prorocentrum</taxon>
    </lineage>
</organism>
<proteinExistence type="predicted"/>
<evidence type="ECO:0000313" key="4">
    <source>
        <dbReference type="Proteomes" id="UP001189429"/>
    </source>
</evidence>
<accession>A0ABN9WYX3</accession>
<keyword evidence="4" id="KW-1185">Reference proteome</keyword>
<sequence length="380" mass="39872">MELAMLSARPVRPGADHIESTTSWYTLGPHLHGHHVFVDGSGLDQAYPRLRTAGWAVVVYDEAYRLVAEAWGAVPIAVAPEQLARDGEDYAVRVLTSQVAGGRYRLYIDCMATVRCAANPTAAAAASGQRAHLWAGQAEQLQDATVVKIKAHLVPKAVADGLVSQFELDGNARADRRAKQGAASARASLDDIHVVEGCQALARQAARFAAAHEVQLSRTNMLDSMGVVALRLIGLGEWPQWPYEFEDEAEGADGETAASASADVGNTTSGPDVVPAGLHPWRVGGHALLAAPIFVDEKARAAQQSGPSAADPAACGWEEAFPNNEAVQSGNTGTIFPKSLDDLADADTQGSRGTGPLVAAVAVGLLAVAAGAFFAFRRKP</sequence>
<dbReference type="EMBL" id="CAUYUJ010019393">
    <property type="protein sequence ID" value="CAK0890830.1"/>
    <property type="molecule type" value="Genomic_DNA"/>
</dbReference>
<keyword evidence="2" id="KW-0472">Membrane</keyword>
<name>A0ABN9WYX3_9DINO</name>
<evidence type="ECO:0000256" key="1">
    <source>
        <dbReference type="SAM" id="MobiDB-lite"/>
    </source>
</evidence>
<keyword evidence="2" id="KW-1133">Transmembrane helix</keyword>
<dbReference type="Proteomes" id="UP001189429">
    <property type="component" value="Unassembled WGS sequence"/>
</dbReference>
<feature type="compositionally biased region" description="Low complexity" evidence="1">
    <location>
        <begin position="254"/>
        <end position="263"/>
    </location>
</feature>
<feature type="region of interest" description="Disordered" evidence="1">
    <location>
        <begin position="249"/>
        <end position="268"/>
    </location>
</feature>
<dbReference type="InterPro" id="IPR036397">
    <property type="entry name" value="RNaseH_sf"/>
</dbReference>
<feature type="transmembrane region" description="Helical" evidence="2">
    <location>
        <begin position="357"/>
        <end position="376"/>
    </location>
</feature>
<protein>
    <recommendedName>
        <fullName evidence="5">Phospholipase B-like</fullName>
    </recommendedName>
</protein>
<keyword evidence="2" id="KW-0812">Transmembrane</keyword>